<reference evidence="1 2" key="1">
    <citation type="submission" date="2024-01" db="EMBL/GenBank/DDBJ databases">
        <title>Genome assemblies of Stephania.</title>
        <authorList>
            <person name="Yang L."/>
        </authorList>
    </citation>
    <scope>NUCLEOTIDE SEQUENCE [LARGE SCALE GENOMIC DNA]</scope>
    <source>
        <strain evidence="1">JXDWG</strain>
        <tissue evidence="1">Leaf</tissue>
    </source>
</reference>
<organism evidence="1 2">
    <name type="scientific">Stephania cephalantha</name>
    <dbReference type="NCBI Taxonomy" id="152367"/>
    <lineage>
        <taxon>Eukaryota</taxon>
        <taxon>Viridiplantae</taxon>
        <taxon>Streptophyta</taxon>
        <taxon>Embryophyta</taxon>
        <taxon>Tracheophyta</taxon>
        <taxon>Spermatophyta</taxon>
        <taxon>Magnoliopsida</taxon>
        <taxon>Ranunculales</taxon>
        <taxon>Menispermaceae</taxon>
        <taxon>Menispermoideae</taxon>
        <taxon>Cissampelideae</taxon>
        <taxon>Stephania</taxon>
    </lineage>
</organism>
<protein>
    <submittedName>
        <fullName evidence="1">Uncharacterized protein</fullName>
    </submittedName>
</protein>
<gene>
    <name evidence="1" type="ORF">Scep_027898</name>
</gene>
<evidence type="ECO:0000313" key="2">
    <source>
        <dbReference type="Proteomes" id="UP001419268"/>
    </source>
</evidence>
<keyword evidence="2" id="KW-1185">Reference proteome</keyword>
<accession>A0AAP0HLJ8</accession>
<dbReference type="EMBL" id="JBBNAG010000012">
    <property type="protein sequence ID" value="KAK9088816.1"/>
    <property type="molecule type" value="Genomic_DNA"/>
</dbReference>
<comment type="caution">
    <text evidence="1">The sequence shown here is derived from an EMBL/GenBank/DDBJ whole genome shotgun (WGS) entry which is preliminary data.</text>
</comment>
<name>A0AAP0HLJ8_9MAGN</name>
<dbReference type="Proteomes" id="UP001419268">
    <property type="component" value="Unassembled WGS sequence"/>
</dbReference>
<evidence type="ECO:0000313" key="1">
    <source>
        <dbReference type="EMBL" id="KAK9088816.1"/>
    </source>
</evidence>
<proteinExistence type="predicted"/>
<sequence>MNQQLNELINQTKMSPQIVPTSQAQGNALFSNNEKDTHIHEKITKIGIIKKKIHKTIEKEEEMIANVIPTRGWITEQSKYIYFPERLYLWYLARVEAYEKSLQKSEMVNKEKDYKVPDNLNEDMCSYSTVPQQLADAREKENNEHIFDASKKIETNKLFMESTKLFSNYEDVLKEFFI</sequence>
<dbReference type="AlphaFoldDB" id="A0AAP0HLJ8"/>